<feature type="region of interest" description="Disordered" evidence="1">
    <location>
        <begin position="29"/>
        <end position="157"/>
    </location>
</feature>
<dbReference type="EMBL" id="JAQQWE010000010">
    <property type="protein sequence ID" value="KAK7937614.1"/>
    <property type="molecule type" value="Genomic_DNA"/>
</dbReference>
<evidence type="ECO:0000313" key="2">
    <source>
        <dbReference type="EMBL" id="KAK7937614.1"/>
    </source>
</evidence>
<protein>
    <submittedName>
        <fullName evidence="2">Uncharacterized protein</fullName>
    </submittedName>
</protein>
<feature type="compositionally biased region" description="Low complexity" evidence="1">
    <location>
        <begin position="64"/>
        <end position="80"/>
    </location>
</feature>
<dbReference type="Proteomes" id="UP001391051">
    <property type="component" value="Unassembled WGS sequence"/>
</dbReference>
<gene>
    <name evidence="2" type="ORF">PG986_014482</name>
</gene>
<keyword evidence="3" id="KW-1185">Reference proteome</keyword>
<dbReference type="GeneID" id="92083766"/>
<organism evidence="2 3">
    <name type="scientific">Apiospora aurea</name>
    <dbReference type="NCBI Taxonomy" id="335848"/>
    <lineage>
        <taxon>Eukaryota</taxon>
        <taxon>Fungi</taxon>
        <taxon>Dikarya</taxon>
        <taxon>Ascomycota</taxon>
        <taxon>Pezizomycotina</taxon>
        <taxon>Sordariomycetes</taxon>
        <taxon>Xylariomycetidae</taxon>
        <taxon>Amphisphaeriales</taxon>
        <taxon>Apiosporaceae</taxon>
        <taxon>Apiospora</taxon>
    </lineage>
</organism>
<reference evidence="2 3" key="1">
    <citation type="submission" date="2023-01" db="EMBL/GenBank/DDBJ databases">
        <title>Analysis of 21 Apiospora genomes using comparative genomics revels a genus with tremendous synthesis potential of carbohydrate active enzymes and secondary metabolites.</title>
        <authorList>
            <person name="Sorensen T."/>
        </authorList>
    </citation>
    <scope>NUCLEOTIDE SEQUENCE [LARGE SCALE GENOMIC DNA]</scope>
    <source>
        <strain evidence="2 3">CBS 24483</strain>
    </source>
</reference>
<evidence type="ECO:0000256" key="1">
    <source>
        <dbReference type="SAM" id="MobiDB-lite"/>
    </source>
</evidence>
<feature type="compositionally biased region" description="Low complexity" evidence="1">
    <location>
        <begin position="130"/>
        <end position="150"/>
    </location>
</feature>
<feature type="compositionally biased region" description="Low complexity" evidence="1">
    <location>
        <begin position="113"/>
        <end position="123"/>
    </location>
</feature>
<feature type="compositionally biased region" description="Polar residues" evidence="1">
    <location>
        <begin position="103"/>
        <end position="112"/>
    </location>
</feature>
<proteinExistence type="predicted"/>
<dbReference type="RefSeq" id="XP_066692942.1">
    <property type="nucleotide sequence ID" value="XM_066850704.1"/>
</dbReference>
<feature type="compositionally biased region" description="Polar residues" evidence="1">
    <location>
        <begin position="53"/>
        <end position="62"/>
    </location>
</feature>
<comment type="caution">
    <text evidence="2">The sequence shown here is derived from an EMBL/GenBank/DDBJ whole genome shotgun (WGS) entry which is preliminary data.</text>
</comment>
<accession>A0ABR1PU35</accession>
<name>A0ABR1PU35_9PEZI</name>
<evidence type="ECO:0000313" key="3">
    <source>
        <dbReference type="Proteomes" id="UP001391051"/>
    </source>
</evidence>
<sequence>MSSSTLVESHRTIITATSTSLHAAGSVHAVGSGSQTKPGGFFNRSEEVGGVQAPTSSSSTPADLTGSATSSSASLASSTGPAVAAPATSRSRTPADDAGAARSTATATPSVSNTLLATLNTNTRRTEINAGAPGPTPATMPTTPTTPTTPQSAVRPDGLFQNSVSSASRLAPSVLPAAVVTLVTTLTVVQTVSACFTSV</sequence>